<gene>
    <name evidence="2" type="ORF">CGLO_14420</name>
</gene>
<dbReference type="PANTHER" id="PTHR31151">
    <property type="entry name" value="PROLINE-TRNA LIGASE (DUF1680)"/>
    <property type="match status" value="1"/>
</dbReference>
<dbReference type="PANTHER" id="PTHR31151:SF0">
    <property type="entry name" value="PROLINE-TRNA LIGASE (DUF1680)"/>
    <property type="match status" value="1"/>
</dbReference>
<dbReference type="HOGENOM" id="CLU_016354_1_0_1"/>
<dbReference type="eggNOG" id="ENOG502QVKK">
    <property type="taxonomic scope" value="Eukaryota"/>
</dbReference>
<organism evidence="2 3">
    <name type="scientific">Colletotrichum gloeosporioides (strain Cg-14)</name>
    <name type="common">Anthracnose fungus</name>
    <name type="synonym">Glomerella cingulata</name>
    <dbReference type="NCBI Taxonomy" id="1237896"/>
    <lineage>
        <taxon>Eukaryota</taxon>
        <taxon>Fungi</taxon>
        <taxon>Dikarya</taxon>
        <taxon>Ascomycota</taxon>
        <taxon>Pezizomycotina</taxon>
        <taxon>Sordariomycetes</taxon>
        <taxon>Hypocreomycetidae</taxon>
        <taxon>Glomerellales</taxon>
        <taxon>Glomerellaceae</taxon>
        <taxon>Colletotrichum</taxon>
        <taxon>Colletotrichum gloeosporioides species complex</taxon>
    </lineage>
</organism>
<dbReference type="EMBL" id="AMYD01003358">
    <property type="protein sequence ID" value="EQB46508.1"/>
    <property type="molecule type" value="Genomic_DNA"/>
</dbReference>
<protein>
    <recommendedName>
        <fullName evidence="1">Non-reducing end beta-L-arabinofuranosidase-like GH127 catalytic domain-containing protein</fullName>
    </recommendedName>
</protein>
<evidence type="ECO:0000313" key="3">
    <source>
        <dbReference type="Proteomes" id="UP000015530"/>
    </source>
</evidence>
<dbReference type="STRING" id="1237896.T0K1A9"/>
<dbReference type="Proteomes" id="UP000015530">
    <property type="component" value="Unassembled WGS sequence"/>
</dbReference>
<dbReference type="OrthoDB" id="5358475at2759"/>
<reference evidence="3" key="1">
    <citation type="journal article" date="2013" name="Mol. Plant Microbe Interact.">
        <title>Global aspects of pacC regulation of pathogenicity genes in Colletotrichum gloeosporioides as revealed by transcriptome analysis.</title>
        <authorList>
            <person name="Alkan N."/>
            <person name="Meng X."/>
            <person name="Friedlander G."/>
            <person name="Reuveni E."/>
            <person name="Sukno S."/>
            <person name="Sherman A."/>
            <person name="Thon M."/>
            <person name="Fluhr R."/>
            <person name="Prusky D."/>
        </authorList>
    </citation>
    <scope>NUCLEOTIDE SEQUENCE [LARGE SCALE GENOMIC DNA]</scope>
    <source>
        <strain evidence="3">Cg-14</strain>
    </source>
</reference>
<feature type="domain" description="Non-reducing end beta-L-arabinofuranosidase-like GH127 catalytic" evidence="1">
    <location>
        <begin position="318"/>
        <end position="412"/>
    </location>
</feature>
<dbReference type="InterPro" id="IPR012878">
    <property type="entry name" value="Beta-AFase-like_GH127_cat"/>
</dbReference>
<proteinExistence type="predicted"/>
<evidence type="ECO:0000259" key="1">
    <source>
        <dbReference type="Pfam" id="PF07944"/>
    </source>
</evidence>
<comment type="caution">
    <text evidence="2">The sequence shown here is derived from an EMBL/GenBank/DDBJ whole genome shotgun (WGS) entry which is preliminary data.</text>
</comment>
<dbReference type="AlphaFoldDB" id="T0K1A9"/>
<accession>T0K1A9</accession>
<evidence type="ECO:0000313" key="2">
    <source>
        <dbReference type="EMBL" id="EQB46508.1"/>
    </source>
</evidence>
<dbReference type="OMA" id="RGIWARC"/>
<name>T0K1A9_COLGC</name>
<sequence>MASTENFNKALVPFKYELCPLGAIKPNGWFRDQLRLSAKGLGGNLFLFYRFVKESTWLGGTWEYTPLNEAAPYWYNYIVPLAYSLDRDSDPQLFLDLKKQADYFLDYTLEHEAEDGWLGPETTSHTRGIWARCLLLQGLMNHAIADSSRRATILEAVLRFVRLVRKMLKNNYQGYIPQKDDVFDLQLFGVARAHELALALQWLYDQPESSSDRHGIWEVMDMLWQGSRIMDRDWTKFFGEGFPKTPSVRYKSLNFKHGLILTHVAGLRYPAHLYRMEPSYDLASLCRDAVKKTFDYHGTAAGSISSDEYIGGLSPQRGSELCCSVELMFSISYLYQLFGDNHFADMVESAAFNAVPAGISADWWSHQYITQVNQPWAKELELPGDEKTPFYDVCRYANVFGLEPEFPCCTVNHPTAYPKLLMNAFLWKQTSEGMTSILHAYLIPSRLETQDITINCDSNYPFAPCALRYTIFTSKPFEFLIRVPAWASPSSTVEFKDSASLASAKPQPFIQNTEDSSDNVHKIDIPAAGDFDVFVTIHAEVRIQKHENGSVSIHYGPLLYAYEIEFKTETRLPRNYKDQASDCTEISSVGDRDEEPWMTHTRDNDYLPTADWKIAIDPTQSVDVVVRKGPWEKECDRKVSELPDPLWNSGASPVYLEVSAAWVSWPTRNGTAADPLDVERKIQSQPFRAKLVPYATAKLHIAQFPVIDAAS</sequence>
<dbReference type="Pfam" id="PF07944">
    <property type="entry name" value="Beta-AFase-like_GH127_cat"/>
    <property type="match status" value="1"/>
</dbReference>